<reference evidence="1" key="1">
    <citation type="submission" date="2014-09" db="EMBL/GenBank/DDBJ databases">
        <authorList>
            <person name="Magalhaes I.L.F."/>
            <person name="Oliveira U."/>
            <person name="Santos F.R."/>
            <person name="Vidigal T.H.D.A."/>
            <person name="Brescovit A.D."/>
            <person name="Santos A.J."/>
        </authorList>
    </citation>
    <scope>NUCLEOTIDE SEQUENCE</scope>
    <source>
        <tissue evidence="1">Shoot tissue taken approximately 20 cm above the soil surface</tissue>
    </source>
</reference>
<name>A0A0A9ECK5_ARUDO</name>
<proteinExistence type="predicted"/>
<organism evidence="1">
    <name type="scientific">Arundo donax</name>
    <name type="common">Giant reed</name>
    <name type="synonym">Donax arundinaceus</name>
    <dbReference type="NCBI Taxonomy" id="35708"/>
    <lineage>
        <taxon>Eukaryota</taxon>
        <taxon>Viridiplantae</taxon>
        <taxon>Streptophyta</taxon>
        <taxon>Embryophyta</taxon>
        <taxon>Tracheophyta</taxon>
        <taxon>Spermatophyta</taxon>
        <taxon>Magnoliopsida</taxon>
        <taxon>Liliopsida</taxon>
        <taxon>Poales</taxon>
        <taxon>Poaceae</taxon>
        <taxon>PACMAD clade</taxon>
        <taxon>Arundinoideae</taxon>
        <taxon>Arundineae</taxon>
        <taxon>Arundo</taxon>
    </lineage>
</organism>
<dbReference type="EMBL" id="GBRH01204128">
    <property type="protein sequence ID" value="JAD93767.1"/>
    <property type="molecule type" value="Transcribed_RNA"/>
</dbReference>
<evidence type="ECO:0000313" key="1">
    <source>
        <dbReference type="EMBL" id="JAD93767.1"/>
    </source>
</evidence>
<reference evidence="1" key="2">
    <citation type="journal article" date="2015" name="Data Brief">
        <title>Shoot transcriptome of the giant reed, Arundo donax.</title>
        <authorList>
            <person name="Barrero R.A."/>
            <person name="Guerrero F.D."/>
            <person name="Moolhuijzen P."/>
            <person name="Goolsby J.A."/>
            <person name="Tidwell J."/>
            <person name="Bellgard S.E."/>
            <person name="Bellgard M.I."/>
        </authorList>
    </citation>
    <scope>NUCLEOTIDE SEQUENCE</scope>
    <source>
        <tissue evidence="1">Shoot tissue taken approximately 20 cm above the soil surface</tissue>
    </source>
</reference>
<sequence>MSEYHPRTPSCTSSWKGDVQWSHEPKALTHGTQFSNMQFGFVSSCPDDVDISAIVLDQ</sequence>
<protein>
    <submittedName>
        <fullName evidence="1">Uncharacterized protein</fullName>
    </submittedName>
</protein>
<accession>A0A0A9ECK5</accession>
<dbReference type="AlphaFoldDB" id="A0A0A9ECK5"/>